<sequence>PNHTLNVVLTLRQNAIGTGGVKSHSPREKTGGVSSTPSMEPHMGLELTTLRSRPKVRSRVRCLTD</sequence>
<dbReference type="Ensembl" id="ENSMPUT00000000425.1">
    <property type="protein sequence ID" value="ENSMPUP00000000417.1"/>
    <property type="gene ID" value="ENSMPUG00000000420.1"/>
</dbReference>
<evidence type="ECO:0000313" key="2">
    <source>
        <dbReference type="Ensembl" id="ENSMPUP00000000417.1"/>
    </source>
</evidence>
<dbReference type="HOGENOM" id="CLU_2855624_0_0_1"/>
<feature type="region of interest" description="Disordered" evidence="1">
    <location>
        <begin position="17"/>
        <end position="42"/>
    </location>
</feature>
<dbReference type="InParanoid" id="M3XMW7"/>
<protein>
    <submittedName>
        <fullName evidence="2">Uncharacterized protein</fullName>
    </submittedName>
</protein>
<name>M3XMW7_MUSPF</name>
<dbReference type="AlphaFoldDB" id="M3XMW7"/>
<evidence type="ECO:0000256" key="1">
    <source>
        <dbReference type="SAM" id="MobiDB-lite"/>
    </source>
</evidence>
<reference evidence="2" key="1">
    <citation type="submission" date="2024-06" db="UniProtKB">
        <authorList>
            <consortium name="Ensembl"/>
        </authorList>
    </citation>
    <scope>IDENTIFICATION</scope>
</reference>
<accession>M3XMW7</accession>
<proteinExistence type="predicted"/>
<dbReference type="EMBL" id="AEYP01108829">
    <property type="status" value="NOT_ANNOTATED_CDS"/>
    <property type="molecule type" value="Genomic_DNA"/>
</dbReference>
<organism evidence="2">
    <name type="scientific">Mustela putorius furo</name>
    <name type="common">European domestic ferret</name>
    <name type="synonym">Mustela furo</name>
    <dbReference type="NCBI Taxonomy" id="9669"/>
    <lineage>
        <taxon>Eukaryota</taxon>
        <taxon>Metazoa</taxon>
        <taxon>Chordata</taxon>
        <taxon>Craniata</taxon>
        <taxon>Vertebrata</taxon>
        <taxon>Euteleostomi</taxon>
        <taxon>Mammalia</taxon>
        <taxon>Eutheria</taxon>
        <taxon>Laurasiatheria</taxon>
        <taxon>Carnivora</taxon>
        <taxon>Caniformia</taxon>
        <taxon>Musteloidea</taxon>
        <taxon>Mustelidae</taxon>
        <taxon>Mustelinae</taxon>
        <taxon>Mustela</taxon>
    </lineage>
</organism>